<dbReference type="Proteomes" id="UP000000600">
    <property type="component" value="Unassembled WGS sequence"/>
</dbReference>
<sequence length="175" mass="20665">MRSAGFDQTLKRSVWLIEIHLDLNLYPTLIQIYLILFQQHVSGSLLDSIQKIRIGKSNTCRHSTLKSSLCQLQNMVICHYCICVGCMYEYSTYVNRQWVSNSVNFIRSIIHDITHNQAESNRRMRDINKYMDQRKIPQSLQRVLLSDDFQKYCQLKEAITLSYHPFDIQSEQINQ</sequence>
<proteinExistence type="predicted"/>
<name>A0C897_PARTE</name>
<dbReference type="AlphaFoldDB" id="A0C897"/>
<dbReference type="InParanoid" id="A0C897"/>
<accession>A0C897</accession>
<evidence type="ECO:0000313" key="1">
    <source>
        <dbReference type="EMBL" id="CAK67014.1"/>
    </source>
</evidence>
<gene>
    <name evidence="1" type="ORF">GSPATT00036145001</name>
</gene>
<organism evidence="1 2">
    <name type="scientific">Paramecium tetraurelia</name>
    <dbReference type="NCBI Taxonomy" id="5888"/>
    <lineage>
        <taxon>Eukaryota</taxon>
        <taxon>Sar</taxon>
        <taxon>Alveolata</taxon>
        <taxon>Ciliophora</taxon>
        <taxon>Intramacronucleata</taxon>
        <taxon>Oligohymenophorea</taxon>
        <taxon>Peniculida</taxon>
        <taxon>Parameciidae</taxon>
        <taxon>Paramecium</taxon>
    </lineage>
</organism>
<evidence type="ECO:0000313" key="2">
    <source>
        <dbReference type="Proteomes" id="UP000000600"/>
    </source>
</evidence>
<keyword evidence="2" id="KW-1185">Reference proteome</keyword>
<dbReference type="KEGG" id="ptm:GSPATT00036145001"/>
<dbReference type="HOGENOM" id="CLU_1535440_0_0_1"/>
<dbReference type="RefSeq" id="XP_001434411.1">
    <property type="nucleotide sequence ID" value="XM_001434374.1"/>
</dbReference>
<reference evidence="1 2" key="1">
    <citation type="journal article" date="2006" name="Nature">
        <title>Global trends of whole-genome duplications revealed by the ciliate Paramecium tetraurelia.</title>
        <authorList>
            <consortium name="Genoscope"/>
            <person name="Aury J.-M."/>
            <person name="Jaillon O."/>
            <person name="Duret L."/>
            <person name="Noel B."/>
            <person name="Jubin C."/>
            <person name="Porcel B.M."/>
            <person name="Segurens B."/>
            <person name="Daubin V."/>
            <person name="Anthouard V."/>
            <person name="Aiach N."/>
            <person name="Arnaiz O."/>
            <person name="Billaut A."/>
            <person name="Beisson J."/>
            <person name="Blanc I."/>
            <person name="Bouhouche K."/>
            <person name="Camara F."/>
            <person name="Duharcourt S."/>
            <person name="Guigo R."/>
            <person name="Gogendeau D."/>
            <person name="Katinka M."/>
            <person name="Keller A.-M."/>
            <person name="Kissmehl R."/>
            <person name="Klotz C."/>
            <person name="Koll F."/>
            <person name="Le Moue A."/>
            <person name="Lepere C."/>
            <person name="Malinsky S."/>
            <person name="Nowacki M."/>
            <person name="Nowak J.K."/>
            <person name="Plattner H."/>
            <person name="Poulain J."/>
            <person name="Ruiz F."/>
            <person name="Serrano V."/>
            <person name="Zagulski M."/>
            <person name="Dessen P."/>
            <person name="Betermier M."/>
            <person name="Weissenbach J."/>
            <person name="Scarpelli C."/>
            <person name="Schachter V."/>
            <person name="Sperling L."/>
            <person name="Meyer E."/>
            <person name="Cohen J."/>
            <person name="Wincker P."/>
        </authorList>
    </citation>
    <scope>NUCLEOTIDE SEQUENCE [LARGE SCALE GENOMIC DNA]</scope>
    <source>
        <strain evidence="1 2">Stock d4-2</strain>
    </source>
</reference>
<dbReference type="EMBL" id="CT868049">
    <property type="protein sequence ID" value="CAK67014.1"/>
    <property type="molecule type" value="Genomic_DNA"/>
</dbReference>
<protein>
    <submittedName>
        <fullName evidence="1">Uncharacterized protein</fullName>
    </submittedName>
</protein>
<dbReference type="GeneID" id="5020196"/>